<reference evidence="1 2" key="1">
    <citation type="submission" date="2024-08" db="EMBL/GenBank/DDBJ databases">
        <authorList>
            <person name="Lu H."/>
        </authorList>
    </citation>
    <scope>NUCLEOTIDE SEQUENCE [LARGE SCALE GENOMIC DNA]</scope>
    <source>
        <strain evidence="1 2">DXS20W</strain>
    </source>
</reference>
<protein>
    <submittedName>
        <fullName evidence="1">Uncharacterized protein</fullName>
    </submittedName>
</protein>
<proteinExistence type="predicted"/>
<gene>
    <name evidence="1" type="ORF">ACG04Q_15590</name>
</gene>
<keyword evidence="2" id="KW-1185">Reference proteome</keyword>
<dbReference type="EMBL" id="JBIGHX010000005">
    <property type="protein sequence ID" value="MFG6462996.1"/>
    <property type="molecule type" value="Genomic_DNA"/>
</dbReference>
<evidence type="ECO:0000313" key="1">
    <source>
        <dbReference type="EMBL" id="MFG6462996.1"/>
    </source>
</evidence>
<dbReference type="Proteomes" id="UP001606302">
    <property type="component" value="Unassembled WGS sequence"/>
</dbReference>
<name>A0ABW7GM09_9BURK</name>
<accession>A0ABW7GM09</accession>
<dbReference type="RefSeq" id="WP_394511847.1">
    <property type="nucleotide sequence ID" value="NZ_JBIGHX010000005.1"/>
</dbReference>
<organism evidence="1 2">
    <name type="scientific">Pelomonas lactea</name>
    <dbReference type="NCBI Taxonomy" id="3299030"/>
    <lineage>
        <taxon>Bacteria</taxon>
        <taxon>Pseudomonadati</taxon>
        <taxon>Pseudomonadota</taxon>
        <taxon>Betaproteobacteria</taxon>
        <taxon>Burkholderiales</taxon>
        <taxon>Sphaerotilaceae</taxon>
        <taxon>Roseateles</taxon>
    </lineage>
</organism>
<comment type="caution">
    <text evidence="1">The sequence shown here is derived from an EMBL/GenBank/DDBJ whole genome shotgun (WGS) entry which is preliminary data.</text>
</comment>
<sequence length="187" mass="20318">MTSENAPVVFCPTAGSAPDGFVISHLPHGLVEVRFLNETLTQVVRRRRSGHIHEEVLYLGLLTLQSGSSGEPGITYKPLSDLTSMFPLTVGDSHELSMEVAFAGRVQRIETSAISVRSKKQLKIGLCRYDVFTIAVTFDPPGQASVFYDYSPELRCILNTAVGGRSLNKGVIRPLSELPALISAMAE</sequence>
<evidence type="ECO:0000313" key="2">
    <source>
        <dbReference type="Proteomes" id="UP001606302"/>
    </source>
</evidence>